<accession>G8R8U1</accession>
<dbReference type="EMBL" id="CP003156">
    <property type="protein sequence ID" value="AEV32521.1"/>
    <property type="molecule type" value="Genomic_DNA"/>
</dbReference>
<dbReference type="SUPFAM" id="SSF46458">
    <property type="entry name" value="Globin-like"/>
    <property type="match status" value="1"/>
</dbReference>
<dbReference type="PROSITE" id="PS51257">
    <property type="entry name" value="PROKAR_LIPOPROTEIN"/>
    <property type="match status" value="1"/>
</dbReference>
<dbReference type="Proteomes" id="UP000005631">
    <property type="component" value="Chromosome"/>
</dbReference>
<proteinExistence type="predicted"/>
<protein>
    <recommendedName>
        <fullName evidence="3">Group 1 truncated hemoglobin</fullName>
    </recommendedName>
</protein>
<dbReference type="InterPro" id="IPR012292">
    <property type="entry name" value="Globin/Proto"/>
</dbReference>
<dbReference type="RefSeq" id="WP_014201877.1">
    <property type="nucleotide sequence ID" value="NC_016599.1"/>
</dbReference>
<dbReference type="eggNOG" id="ENOG5032U95">
    <property type="taxonomic scope" value="Bacteria"/>
</dbReference>
<keyword evidence="2" id="KW-1185">Reference proteome</keyword>
<evidence type="ECO:0000313" key="1">
    <source>
        <dbReference type="EMBL" id="AEV32521.1"/>
    </source>
</evidence>
<gene>
    <name evidence="1" type="ordered locus">Oweho_1531</name>
</gene>
<organism evidence="1 2">
    <name type="scientific">Owenweeksia hongkongensis (strain DSM 17368 / CIP 108786 / JCM 12287 / NRRL B-23963 / UST20020801)</name>
    <dbReference type="NCBI Taxonomy" id="926562"/>
    <lineage>
        <taxon>Bacteria</taxon>
        <taxon>Pseudomonadati</taxon>
        <taxon>Bacteroidota</taxon>
        <taxon>Flavobacteriia</taxon>
        <taxon>Flavobacteriales</taxon>
        <taxon>Owenweeksiaceae</taxon>
        <taxon>Owenweeksia</taxon>
    </lineage>
</organism>
<dbReference type="GO" id="GO:0019825">
    <property type="term" value="F:oxygen binding"/>
    <property type="evidence" value="ECO:0007669"/>
    <property type="project" value="InterPro"/>
</dbReference>
<dbReference type="Gene3D" id="1.10.490.10">
    <property type="entry name" value="Globins"/>
    <property type="match status" value="1"/>
</dbReference>
<dbReference type="InterPro" id="IPR009050">
    <property type="entry name" value="Globin-like_sf"/>
</dbReference>
<sequence length="188" mass="20057">MKMLSKFGVLLLVGSIGFMSSCKDDDKDDDMTPAPEPTLYEKVGGTEMVSDPANAGAMIEKGRLSFRAVVDSTIFVIAGDPALQPYFPVLLGEVQNGDLSGFAVLSKNLTDFFSVAAGAENYTYSGMNMVDAHDPSKNSRMAMKSDDAAFDAFVADVVTGAQQNNVPNEIIGEVGELLETLRGDIVQK</sequence>
<dbReference type="GO" id="GO:0020037">
    <property type="term" value="F:heme binding"/>
    <property type="evidence" value="ECO:0007669"/>
    <property type="project" value="InterPro"/>
</dbReference>
<evidence type="ECO:0008006" key="3">
    <source>
        <dbReference type="Google" id="ProtNLM"/>
    </source>
</evidence>
<dbReference type="HOGENOM" id="CLU_1388430_0_0_10"/>
<dbReference type="STRING" id="926562.Oweho_1531"/>
<evidence type="ECO:0000313" key="2">
    <source>
        <dbReference type="Proteomes" id="UP000005631"/>
    </source>
</evidence>
<dbReference type="AlphaFoldDB" id="G8R8U1"/>
<name>G8R8U1_OWEHD</name>
<reference evidence="1 2" key="1">
    <citation type="journal article" date="2012" name="Stand. Genomic Sci.">
        <title>Genome sequence of the orange-pigmented seawater bacterium Owenweeksia hongkongensis type strain (UST20020801(T)).</title>
        <authorList>
            <person name="Riedel T."/>
            <person name="Held B."/>
            <person name="Nolan M."/>
            <person name="Lucas S."/>
            <person name="Lapidus A."/>
            <person name="Tice H."/>
            <person name="Del Rio T.G."/>
            <person name="Cheng J.F."/>
            <person name="Han C."/>
            <person name="Tapia R."/>
            <person name="Goodwin L.A."/>
            <person name="Pitluck S."/>
            <person name="Liolios K."/>
            <person name="Mavromatis K."/>
            <person name="Pagani I."/>
            <person name="Ivanova N."/>
            <person name="Mikhailova N."/>
            <person name="Pati A."/>
            <person name="Chen A."/>
            <person name="Palaniappan K."/>
            <person name="Rohde M."/>
            <person name="Tindall B.J."/>
            <person name="Detter J.C."/>
            <person name="Goker M."/>
            <person name="Woyke T."/>
            <person name="Bristow J."/>
            <person name="Eisen J.A."/>
            <person name="Markowitz V."/>
            <person name="Hugenholtz P."/>
            <person name="Klenk H.P."/>
            <person name="Kyrpides N.C."/>
        </authorList>
    </citation>
    <scope>NUCLEOTIDE SEQUENCE</scope>
    <source>
        <strain evidence="2">DSM 17368 / JCM 12287 / NRRL B-23963</strain>
    </source>
</reference>
<dbReference type="KEGG" id="oho:Oweho_1531"/>